<dbReference type="RefSeq" id="WP_128748510.1">
    <property type="nucleotide sequence ID" value="NZ_CP035233.1"/>
</dbReference>
<accession>A0AAJ3Z5L0</accession>
<keyword evidence="1" id="KW-0812">Transmembrane</keyword>
<gene>
    <name evidence="2" type="ORF">EQZ20_24620</name>
</gene>
<evidence type="ECO:0000256" key="1">
    <source>
        <dbReference type="SAM" id="Phobius"/>
    </source>
</evidence>
<keyword evidence="1" id="KW-1133">Transmembrane helix</keyword>
<dbReference type="Proteomes" id="UP000288675">
    <property type="component" value="Plasmid unnamed1"/>
</dbReference>
<reference evidence="2 3" key="1">
    <citation type="submission" date="2019-01" db="EMBL/GenBank/DDBJ databases">
        <title>Genome sequence of Bacillus glycinifermentans SRCM103574.</title>
        <authorList>
            <person name="Kong H.-J."/>
            <person name="Jeong S.-Y."/>
            <person name="Jeong D.-Y."/>
        </authorList>
    </citation>
    <scope>NUCLEOTIDE SEQUENCE [LARGE SCALE GENOMIC DNA]</scope>
    <source>
        <strain evidence="2 3">SRCM103574</strain>
        <plasmid evidence="2 3">unnamed1</plasmid>
    </source>
</reference>
<geneLocation type="plasmid" evidence="2 3">
    <name>unnamed1</name>
</geneLocation>
<protein>
    <submittedName>
        <fullName evidence="2">Uncharacterized protein</fullName>
    </submittedName>
</protein>
<keyword evidence="2" id="KW-0614">Plasmid</keyword>
<sequence length="240" mass="27898">MTKQGFWHLVAENDLFEMVEKSGYGEREFIAFQKRRLRNSIISMAGAILPAILLSPWLSFLAIIFFIATWRNQYTKEKKEFQDLLFEKQTSWFVFQRLVVAYLKGANDSIISAFEKVLDRLEEGEFKKKLHSLIIDITNDPNDVKPFMRFAEEAAGGTDESLTFMTALFNFKNHSHDSSVIDSLSDRARQEMKRGIHEIRKMKEKSFYLFPTKLTMLNVIPMFGFMAGVAQNVFSNNMNF</sequence>
<dbReference type="AlphaFoldDB" id="A0AAJ3Z5L0"/>
<proteinExistence type="predicted"/>
<name>A0AAJ3Z5L0_9BACI</name>
<evidence type="ECO:0000313" key="2">
    <source>
        <dbReference type="EMBL" id="QAT68060.1"/>
    </source>
</evidence>
<dbReference type="GeneID" id="39505830"/>
<feature type="transmembrane region" description="Helical" evidence="1">
    <location>
        <begin position="207"/>
        <end position="230"/>
    </location>
</feature>
<evidence type="ECO:0000313" key="3">
    <source>
        <dbReference type="Proteomes" id="UP000288675"/>
    </source>
</evidence>
<keyword evidence="1" id="KW-0472">Membrane</keyword>
<feature type="transmembrane region" description="Helical" evidence="1">
    <location>
        <begin position="41"/>
        <end position="70"/>
    </location>
</feature>
<organism evidence="2 3">
    <name type="scientific">Bacillus glycinifermentans</name>
    <dbReference type="NCBI Taxonomy" id="1664069"/>
    <lineage>
        <taxon>Bacteria</taxon>
        <taxon>Bacillati</taxon>
        <taxon>Bacillota</taxon>
        <taxon>Bacilli</taxon>
        <taxon>Bacillales</taxon>
        <taxon>Bacillaceae</taxon>
        <taxon>Bacillus</taxon>
    </lineage>
</organism>
<dbReference type="EMBL" id="CP035233">
    <property type="protein sequence ID" value="QAT68060.1"/>
    <property type="molecule type" value="Genomic_DNA"/>
</dbReference>